<dbReference type="PROSITE" id="PS51352">
    <property type="entry name" value="THIOREDOXIN_2"/>
    <property type="match status" value="1"/>
</dbReference>
<dbReference type="GO" id="GO:0034976">
    <property type="term" value="P:response to endoplasmic reticulum stress"/>
    <property type="evidence" value="ECO:0007669"/>
    <property type="project" value="TreeGrafter"/>
</dbReference>
<dbReference type="GO" id="GO:0005788">
    <property type="term" value="C:endoplasmic reticulum lumen"/>
    <property type="evidence" value="ECO:0007669"/>
    <property type="project" value="TreeGrafter"/>
</dbReference>
<proteinExistence type="predicted"/>
<dbReference type="Gene3D" id="3.40.30.10">
    <property type="entry name" value="Glutaredoxin"/>
    <property type="match status" value="1"/>
</dbReference>
<dbReference type="InterPro" id="IPR013766">
    <property type="entry name" value="Thioredoxin_domain"/>
</dbReference>
<reference evidence="3" key="1">
    <citation type="journal article" date="2020" name="Nature">
        <title>Giant virus diversity and host interactions through global metagenomics.</title>
        <authorList>
            <person name="Schulz F."/>
            <person name="Roux S."/>
            <person name="Paez-Espino D."/>
            <person name="Jungbluth S."/>
            <person name="Walsh D.A."/>
            <person name="Denef V.J."/>
            <person name="McMahon K.D."/>
            <person name="Konstantinidis K.T."/>
            <person name="Eloe-Fadrosh E.A."/>
            <person name="Kyrpides N.C."/>
            <person name="Woyke T."/>
        </authorList>
    </citation>
    <scope>NUCLEOTIDE SEQUENCE</scope>
    <source>
        <strain evidence="3">GVMAG-M-3300023179-150</strain>
    </source>
</reference>
<dbReference type="InterPro" id="IPR036249">
    <property type="entry name" value="Thioredoxin-like_sf"/>
</dbReference>
<keyword evidence="1" id="KW-0472">Membrane</keyword>
<organism evidence="3">
    <name type="scientific">viral metagenome</name>
    <dbReference type="NCBI Taxonomy" id="1070528"/>
    <lineage>
        <taxon>unclassified sequences</taxon>
        <taxon>metagenomes</taxon>
        <taxon>organismal metagenomes</taxon>
    </lineage>
</organism>
<evidence type="ECO:0000313" key="3">
    <source>
        <dbReference type="EMBL" id="QHT25202.1"/>
    </source>
</evidence>
<dbReference type="Pfam" id="PF00085">
    <property type="entry name" value="Thioredoxin"/>
    <property type="match status" value="1"/>
</dbReference>
<dbReference type="PANTHER" id="PTHR45815:SF3">
    <property type="entry name" value="PROTEIN DISULFIDE-ISOMERASE A6"/>
    <property type="match status" value="1"/>
</dbReference>
<dbReference type="CDD" id="cd02961">
    <property type="entry name" value="PDI_a_family"/>
    <property type="match status" value="1"/>
</dbReference>
<keyword evidence="1" id="KW-1133">Transmembrane helix</keyword>
<dbReference type="PANTHER" id="PTHR45815">
    <property type="entry name" value="PROTEIN DISULFIDE-ISOMERASE A6"/>
    <property type="match status" value="1"/>
</dbReference>
<accession>A0A6C0E8Z3</accession>
<evidence type="ECO:0000256" key="1">
    <source>
        <dbReference type="SAM" id="Phobius"/>
    </source>
</evidence>
<dbReference type="GO" id="GO:0015035">
    <property type="term" value="F:protein-disulfide reductase activity"/>
    <property type="evidence" value="ECO:0007669"/>
    <property type="project" value="TreeGrafter"/>
</dbReference>
<evidence type="ECO:0000259" key="2">
    <source>
        <dbReference type="PROSITE" id="PS51352"/>
    </source>
</evidence>
<protein>
    <recommendedName>
        <fullName evidence="2">Thioredoxin domain-containing protein</fullName>
    </recommendedName>
</protein>
<name>A0A6C0E8Z3_9ZZZZ</name>
<dbReference type="AlphaFoldDB" id="A0A6C0E8Z3"/>
<feature type="transmembrane region" description="Helical" evidence="1">
    <location>
        <begin position="17"/>
        <end position="34"/>
    </location>
</feature>
<sequence>MTRKFKLSGGSFDSSKIFVLVGVLIIVGVGYYLISKNNMQYAPTREAFTANDNWGSCVDPTPGSDEIVVAAFIAKWCPHCVSYHPTWDKHVAQSKTENPMVNGKKIKFVTVDCSESCEYSSQFKVEGFPTVMVIKDKNTHVDVPYEVRDDFNKIIDFVKSQ</sequence>
<dbReference type="EMBL" id="MN739759">
    <property type="protein sequence ID" value="QHT25202.1"/>
    <property type="molecule type" value="Genomic_DNA"/>
</dbReference>
<dbReference type="SUPFAM" id="SSF52833">
    <property type="entry name" value="Thioredoxin-like"/>
    <property type="match status" value="1"/>
</dbReference>
<keyword evidence="1" id="KW-0812">Transmembrane</keyword>
<feature type="domain" description="Thioredoxin" evidence="2">
    <location>
        <begin position="39"/>
        <end position="161"/>
    </location>
</feature>